<proteinExistence type="inferred from homology"/>
<dbReference type="InterPro" id="IPR038729">
    <property type="entry name" value="Rad50/SbcC_AAA"/>
</dbReference>
<keyword evidence="4" id="KW-0175">Coiled coil</keyword>
<sequence length="1031" mass="116163">MKPLELTISAIGPFAEQTEISFERLGKQGLFLISGDTGAGKTTLFDAICFALFGEASGSNRGVDSMRSDFAKPQTKSFVSLTFSHQGRQYRVVRNPAYQRPKLRGEGMTAESADAALYQESGAERATLATGFTPVKNEIETILGVDAKQFKQISMIAQGEFLKLLYADSTERGNIFRRVFHTDLYAAFQKRLKDAEREKRIALEDSEKQLLRHFSEMTGEALKKEALFDGEELLSVQEKRLQEMERSLQETDEALTTQQKRLSELEHAISEGAETEQLFAKAAAARRLLETQAALLPEKQAETARLRKQRDALDFVFPLEQAWKTAEKMRVNRQRGAIENAEKEKQAEEILARLQAERLLLDAEKPQLEEKRSLLRRLKADEERVWQREKTKQETERLAAEKSAAEAEMQALQERLTAQETAQQEWQAMLFMQEKLLLEKKAQEQTITRKKEFIESIETLLQQKTDISKKERDLQGMQKKYLASEEAWQAAKAAATQAETLYLREQAGFLAENLTEGMACPVCGATHHPHKAALTENAITQAEWQEKKAQEETAGAALRRASEQAKVAGEKLLLAQEAFRTGCERLGTAAEGLYAEKETAEVAFKQEIALLAEKQRRIDEAEALRPEKEGLQERIAKSQAALAALQKRAEETNTALRQKQGEYSLLQAQLGNLTAAVLTEKCAALQKEISLAEKKEFDLQETLQQTREKKERFLALRKQAEQESQAAAKTEQGAEAEFFAVLREKSFANQTEYEAYLTERTVLECAEEENRQFFAALEKQKQLAEMLAESCAKKERKDVSALEEERKTLLTERAAKKQMADETRKQAAVLANFLQNARKEWQERMHAAAAYLPIRELSRTANGELPGKEKIAFEQFVQGVYFRRILQAANLRLQDMTEGRYLLLHAEKAMNKRSQAGLELEVLDHYTGKSRSVRSLSGGEAFKASLSLALGLSDVIQAHAGGVRVDAMFIDEGFGSLDEQSREQAVQVLQRLSYGNRLVGIISHVSELKESIDKKIIVKKGSAGSSIAWQE</sequence>
<dbReference type="Proteomes" id="UP000287361">
    <property type="component" value="Unassembled WGS sequence"/>
</dbReference>
<evidence type="ECO:0000256" key="4">
    <source>
        <dbReference type="SAM" id="Coils"/>
    </source>
</evidence>
<protein>
    <recommendedName>
        <fullName evidence="3">Nuclease SbcCD subunit C</fullName>
    </recommendedName>
</protein>
<dbReference type="AlphaFoldDB" id="A0A401LF56"/>
<dbReference type="InterPro" id="IPR025662">
    <property type="entry name" value="Sigma_54_int_dom_ATP-bd_1"/>
</dbReference>
<evidence type="ECO:0000256" key="3">
    <source>
        <dbReference type="ARBA" id="ARBA00013368"/>
    </source>
</evidence>
<dbReference type="Pfam" id="PF13558">
    <property type="entry name" value="SbcC_Walker_B"/>
    <property type="match status" value="1"/>
</dbReference>
<organism evidence="6 7">
    <name type="scientific">Anaerotignum faecicola</name>
    <dbReference type="NCBI Taxonomy" id="2358141"/>
    <lineage>
        <taxon>Bacteria</taxon>
        <taxon>Bacillati</taxon>
        <taxon>Bacillota</taxon>
        <taxon>Clostridia</taxon>
        <taxon>Lachnospirales</taxon>
        <taxon>Anaerotignaceae</taxon>
        <taxon>Anaerotignum</taxon>
    </lineage>
</organism>
<feature type="coiled-coil region" evidence="4">
    <location>
        <begin position="331"/>
        <end position="429"/>
    </location>
</feature>
<comment type="subunit">
    <text evidence="2">Heterodimer of SbcC and SbcD.</text>
</comment>
<dbReference type="Pfam" id="PF13476">
    <property type="entry name" value="AAA_23"/>
    <property type="match status" value="1"/>
</dbReference>
<feature type="coiled-coil region" evidence="4">
    <location>
        <begin position="604"/>
        <end position="737"/>
    </location>
</feature>
<comment type="similarity">
    <text evidence="1">Belongs to the SMC family. SbcC subfamily.</text>
</comment>
<accession>A0A401LF56</accession>
<feature type="domain" description="Rad50/SbcC-type AAA" evidence="5">
    <location>
        <begin position="5"/>
        <end position="254"/>
    </location>
</feature>
<evidence type="ECO:0000256" key="1">
    <source>
        <dbReference type="ARBA" id="ARBA00006930"/>
    </source>
</evidence>
<dbReference type="GO" id="GO:0016887">
    <property type="term" value="F:ATP hydrolysis activity"/>
    <property type="evidence" value="ECO:0007669"/>
    <property type="project" value="InterPro"/>
</dbReference>
<dbReference type="SUPFAM" id="SSF52540">
    <property type="entry name" value="P-loop containing nucleoside triphosphate hydrolases"/>
    <property type="match status" value="1"/>
</dbReference>
<dbReference type="InterPro" id="IPR027417">
    <property type="entry name" value="P-loop_NTPase"/>
</dbReference>
<dbReference type="PANTHER" id="PTHR32114">
    <property type="entry name" value="ABC TRANSPORTER ABCH.3"/>
    <property type="match status" value="1"/>
</dbReference>
<dbReference type="PANTHER" id="PTHR32114:SF2">
    <property type="entry name" value="ABC TRANSPORTER ABCH.3"/>
    <property type="match status" value="1"/>
</dbReference>
<keyword evidence="7" id="KW-1185">Reference proteome</keyword>
<feature type="coiled-coil region" evidence="4">
    <location>
        <begin position="763"/>
        <end position="819"/>
    </location>
</feature>
<evidence type="ECO:0000313" key="7">
    <source>
        <dbReference type="Proteomes" id="UP000287361"/>
    </source>
</evidence>
<dbReference type="PROSITE" id="PS00675">
    <property type="entry name" value="SIGMA54_INTERACT_1"/>
    <property type="match status" value="1"/>
</dbReference>
<reference evidence="6 7" key="1">
    <citation type="submission" date="2018-10" db="EMBL/GenBank/DDBJ databases">
        <title>Draft Genome Sequence of Anaerotignum sp. KCTC 15736.</title>
        <authorList>
            <person name="Choi S.H."/>
            <person name="Kim J.S."/>
            <person name="Kang S.W."/>
            <person name="Lee J.S."/>
            <person name="Park S.H."/>
        </authorList>
    </citation>
    <scope>NUCLEOTIDE SEQUENCE [LARGE SCALE GENOMIC DNA]</scope>
    <source>
        <strain evidence="6 7">KCTC 15736</strain>
    </source>
</reference>
<dbReference type="EMBL" id="BHVZ01000010">
    <property type="protein sequence ID" value="GCB30153.1"/>
    <property type="molecule type" value="Genomic_DNA"/>
</dbReference>
<evidence type="ECO:0000256" key="2">
    <source>
        <dbReference type="ARBA" id="ARBA00011322"/>
    </source>
</evidence>
<evidence type="ECO:0000313" key="6">
    <source>
        <dbReference type="EMBL" id="GCB30153.1"/>
    </source>
</evidence>
<name>A0A401LF56_9FIRM</name>
<gene>
    <name evidence="6" type="primary">sbcC</name>
    <name evidence="6" type="ORF">KGMB03357_18140</name>
</gene>
<dbReference type="OrthoDB" id="9795626at2"/>
<evidence type="ECO:0000259" key="5">
    <source>
        <dbReference type="Pfam" id="PF13476"/>
    </source>
</evidence>
<dbReference type="Gene3D" id="3.40.50.300">
    <property type="entry name" value="P-loop containing nucleotide triphosphate hydrolases"/>
    <property type="match status" value="2"/>
</dbReference>
<dbReference type="GO" id="GO:0006302">
    <property type="term" value="P:double-strand break repair"/>
    <property type="evidence" value="ECO:0007669"/>
    <property type="project" value="InterPro"/>
</dbReference>
<feature type="coiled-coil region" evidence="4">
    <location>
        <begin position="234"/>
        <end position="268"/>
    </location>
</feature>
<comment type="caution">
    <text evidence="6">The sequence shown here is derived from an EMBL/GenBank/DDBJ whole genome shotgun (WGS) entry which is preliminary data.</text>
</comment>